<dbReference type="SUPFAM" id="SSF55874">
    <property type="entry name" value="ATPase domain of HSP90 chaperone/DNA topoisomerase II/histidine kinase"/>
    <property type="match status" value="1"/>
</dbReference>
<keyword evidence="4" id="KW-0808">Transferase</keyword>
<protein>
    <recommendedName>
        <fullName evidence="2">histidine kinase</fullName>
        <ecNumber evidence="2">2.7.13.3</ecNumber>
    </recommendedName>
</protein>
<gene>
    <name evidence="11" type="ORF">ACFOZ8_16070</name>
</gene>
<dbReference type="Pfam" id="PF02518">
    <property type="entry name" value="HATPase_c"/>
    <property type="match status" value="1"/>
</dbReference>
<keyword evidence="7" id="KW-0067">ATP-binding</keyword>
<evidence type="ECO:0000256" key="3">
    <source>
        <dbReference type="ARBA" id="ARBA00022553"/>
    </source>
</evidence>
<evidence type="ECO:0000256" key="6">
    <source>
        <dbReference type="ARBA" id="ARBA00022777"/>
    </source>
</evidence>
<dbReference type="Proteomes" id="UP001595715">
    <property type="component" value="Unassembled WGS sequence"/>
</dbReference>
<dbReference type="Gene3D" id="3.30.565.10">
    <property type="entry name" value="Histidine kinase-like ATPase, C-terminal domain"/>
    <property type="match status" value="1"/>
</dbReference>
<dbReference type="RefSeq" id="WP_377719784.1">
    <property type="nucleotide sequence ID" value="NZ_JBHSAM010000028.1"/>
</dbReference>
<evidence type="ECO:0000256" key="1">
    <source>
        <dbReference type="ARBA" id="ARBA00000085"/>
    </source>
</evidence>
<evidence type="ECO:0000256" key="4">
    <source>
        <dbReference type="ARBA" id="ARBA00022679"/>
    </source>
</evidence>
<keyword evidence="8" id="KW-0902">Two-component regulatory system</keyword>
<dbReference type="InterPro" id="IPR005467">
    <property type="entry name" value="His_kinase_dom"/>
</dbReference>
<name>A0ABV8K589_9BACL</name>
<evidence type="ECO:0000313" key="12">
    <source>
        <dbReference type="Proteomes" id="UP001595715"/>
    </source>
</evidence>
<feature type="transmembrane region" description="Helical" evidence="9">
    <location>
        <begin position="180"/>
        <end position="202"/>
    </location>
</feature>
<comment type="catalytic activity">
    <reaction evidence="1">
        <text>ATP + protein L-histidine = ADP + protein N-phospho-L-histidine.</text>
        <dbReference type="EC" id="2.7.13.3"/>
    </reaction>
</comment>
<keyword evidence="9" id="KW-1133">Transmembrane helix</keyword>
<organism evidence="11 12">
    <name type="scientific">Paenibacillus xanthanilyticus</name>
    <dbReference type="NCBI Taxonomy" id="1783531"/>
    <lineage>
        <taxon>Bacteria</taxon>
        <taxon>Bacillati</taxon>
        <taxon>Bacillota</taxon>
        <taxon>Bacilli</taxon>
        <taxon>Bacillales</taxon>
        <taxon>Paenibacillaceae</taxon>
        <taxon>Paenibacillus</taxon>
    </lineage>
</organism>
<keyword evidence="5" id="KW-0547">Nucleotide-binding</keyword>
<dbReference type="InterPro" id="IPR004358">
    <property type="entry name" value="Sig_transdc_His_kin-like_C"/>
</dbReference>
<sequence length="450" mass="49133">MLYYTSALLAAAAILIVRNPRHAVSQAAALFLISASLGGLGDALTDTSYQRLARVVQVANLVFTPYTVLLFASLYGERRPLRRPVKVARWLLLVPALATFAAEGWFNPGGIRYGWLLVWAGPYYAAACALLLGAFWQADSPQLKRSRLILVLIMVPTLLAVLIFIYGARTIWPEFAFMRYISVFFVYSFGVALLGTFLYGVLGVKLTFERDPLDTAMKSVTSGTAMLNHALKNELGKIAISAVNLRAELPPGQDGASGTDDHLRIIENASSHMMAMVSRIHAQTREIVLEERPLSLAKLVQACADGYMAMMDARGIALHTDYRIRPIVACDDVHMKEALGNLIRNAIEATPAGGTITIRLDTDKKYVRLAVSDTGPGISRETLSRAFEPFYSTKSQHDNYGLGLSYVYNVMARSGGRIELASEPGRGTTAVMVLPLGKMIADEAEGAERP</sequence>
<evidence type="ECO:0000259" key="10">
    <source>
        <dbReference type="PROSITE" id="PS50109"/>
    </source>
</evidence>
<feature type="transmembrane region" description="Helical" evidence="9">
    <location>
        <begin position="53"/>
        <end position="75"/>
    </location>
</feature>
<dbReference type="EMBL" id="JBHSAM010000028">
    <property type="protein sequence ID" value="MFC4101159.1"/>
    <property type="molecule type" value="Genomic_DNA"/>
</dbReference>
<keyword evidence="9" id="KW-0812">Transmembrane</keyword>
<proteinExistence type="predicted"/>
<dbReference type="EC" id="2.7.13.3" evidence="2"/>
<dbReference type="PANTHER" id="PTHR43547:SF2">
    <property type="entry name" value="HYBRID SIGNAL TRANSDUCTION HISTIDINE KINASE C"/>
    <property type="match status" value="1"/>
</dbReference>
<dbReference type="PANTHER" id="PTHR43547">
    <property type="entry name" value="TWO-COMPONENT HISTIDINE KINASE"/>
    <property type="match status" value="1"/>
</dbReference>
<dbReference type="SMART" id="SM00387">
    <property type="entry name" value="HATPase_c"/>
    <property type="match status" value="1"/>
</dbReference>
<evidence type="ECO:0000256" key="9">
    <source>
        <dbReference type="SAM" id="Phobius"/>
    </source>
</evidence>
<feature type="transmembrane region" description="Helical" evidence="9">
    <location>
        <begin position="113"/>
        <end position="136"/>
    </location>
</feature>
<evidence type="ECO:0000256" key="7">
    <source>
        <dbReference type="ARBA" id="ARBA00022840"/>
    </source>
</evidence>
<dbReference type="CDD" id="cd00075">
    <property type="entry name" value="HATPase"/>
    <property type="match status" value="1"/>
</dbReference>
<evidence type="ECO:0000256" key="5">
    <source>
        <dbReference type="ARBA" id="ARBA00022741"/>
    </source>
</evidence>
<dbReference type="InterPro" id="IPR003594">
    <property type="entry name" value="HATPase_dom"/>
</dbReference>
<dbReference type="PROSITE" id="PS50109">
    <property type="entry name" value="HIS_KIN"/>
    <property type="match status" value="1"/>
</dbReference>
<keyword evidence="6 11" id="KW-0418">Kinase</keyword>
<feature type="transmembrane region" description="Helical" evidence="9">
    <location>
        <begin position="87"/>
        <end position="107"/>
    </location>
</feature>
<keyword evidence="3" id="KW-0597">Phosphoprotein</keyword>
<accession>A0ABV8K589</accession>
<evidence type="ECO:0000313" key="11">
    <source>
        <dbReference type="EMBL" id="MFC4101159.1"/>
    </source>
</evidence>
<keyword evidence="12" id="KW-1185">Reference proteome</keyword>
<dbReference type="InterPro" id="IPR036890">
    <property type="entry name" value="HATPase_C_sf"/>
</dbReference>
<dbReference type="PRINTS" id="PR00344">
    <property type="entry name" value="BCTRLSENSOR"/>
</dbReference>
<evidence type="ECO:0000256" key="2">
    <source>
        <dbReference type="ARBA" id="ARBA00012438"/>
    </source>
</evidence>
<comment type="caution">
    <text evidence="11">The sequence shown here is derived from an EMBL/GenBank/DDBJ whole genome shotgun (WGS) entry which is preliminary data.</text>
</comment>
<feature type="domain" description="Histidine kinase" evidence="10">
    <location>
        <begin position="226"/>
        <end position="438"/>
    </location>
</feature>
<evidence type="ECO:0000256" key="8">
    <source>
        <dbReference type="ARBA" id="ARBA00023012"/>
    </source>
</evidence>
<keyword evidence="9" id="KW-0472">Membrane</keyword>
<feature type="transmembrane region" description="Helical" evidence="9">
    <location>
        <begin position="148"/>
        <end position="168"/>
    </location>
</feature>
<dbReference type="GO" id="GO:0016301">
    <property type="term" value="F:kinase activity"/>
    <property type="evidence" value="ECO:0007669"/>
    <property type="project" value="UniProtKB-KW"/>
</dbReference>
<reference evidence="12" key="1">
    <citation type="journal article" date="2019" name="Int. J. Syst. Evol. Microbiol.">
        <title>The Global Catalogue of Microorganisms (GCM) 10K type strain sequencing project: providing services to taxonomists for standard genome sequencing and annotation.</title>
        <authorList>
            <consortium name="The Broad Institute Genomics Platform"/>
            <consortium name="The Broad Institute Genome Sequencing Center for Infectious Disease"/>
            <person name="Wu L."/>
            <person name="Ma J."/>
        </authorList>
    </citation>
    <scope>NUCLEOTIDE SEQUENCE [LARGE SCALE GENOMIC DNA]</scope>
    <source>
        <strain evidence="12">IBRC-M 10987</strain>
    </source>
</reference>